<feature type="domain" description="Transglycosylase SLT" evidence="2">
    <location>
        <begin position="2"/>
        <end position="121"/>
    </location>
</feature>
<dbReference type="AlphaFoldDB" id="B2TH76"/>
<dbReference type="KEGG" id="bpy:Bphyt_7344"/>
<feature type="region of interest" description="Disordered" evidence="1">
    <location>
        <begin position="249"/>
        <end position="270"/>
    </location>
</feature>
<dbReference type="Gene3D" id="1.10.530.10">
    <property type="match status" value="1"/>
</dbReference>
<dbReference type="eggNOG" id="COG0741">
    <property type="taxonomic scope" value="Bacteria"/>
</dbReference>
<geneLocation type="plasmid" evidence="3 4">
    <name>pBPHYT01</name>
</geneLocation>
<proteinExistence type="predicted"/>
<dbReference type="Proteomes" id="UP000001739">
    <property type="component" value="Plasmid pBPHYT01"/>
</dbReference>
<dbReference type="HOGENOM" id="CLU_1029254_0_0_4"/>
<keyword evidence="3" id="KW-0614">Plasmid</keyword>
<evidence type="ECO:0000313" key="4">
    <source>
        <dbReference type="Proteomes" id="UP000001739"/>
    </source>
</evidence>
<dbReference type="RefSeq" id="WP_012430998.1">
    <property type="nucleotide sequence ID" value="NC_010679.1"/>
</dbReference>
<name>B2TH76_PARPJ</name>
<feature type="region of interest" description="Disordered" evidence="1">
    <location>
        <begin position="216"/>
        <end position="235"/>
    </location>
</feature>
<dbReference type="InterPro" id="IPR008258">
    <property type="entry name" value="Transglycosylase_SLT_dom_1"/>
</dbReference>
<sequence length="270" mass="28245">MPGVDRRLSASLVRQESNFNPYAIGLDGKEVLYLQPRSYQEAVQTAVNLMREGKGFSVGLSQIHISNVRRYGMTWQQAFDPCSNLMAGGSILKGFYSQAVNKGYRGQDAVFAALRGFNSGDVGNSISNGYASSILRRVSNMPVSGPVPIPVVPVGTVTVTPVTVDSVAQGSPEAVLQPVSVPANGGGEPAPQARADMFAAAKPSMFATATRSMFAGKSASTTTPPPTQVVASTAGPTPVMAVSAELRVQTRSTNAGEDDDGPVPVRVVQQ</sequence>
<evidence type="ECO:0000256" key="1">
    <source>
        <dbReference type="SAM" id="MobiDB-lite"/>
    </source>
</evidence>
<reference evidence="3 4" key="1">
    <citation type="journal article" date="2011" name="J. Bacteriol.">
        <title>Complete genome sequence of the plant growth-promoting endophyte Burkholderia phytofirmans strain PsJN.</title>
        <authorList>
            <person name="Weilharter A."/>
            <person name="Mitter B."/>
            <person name="Shin M.V."/>
            <person name="Chain P.S."/>
            <person name="Nowak J."/>
            <person name="Sessitsch A."/>
        </authorList>
    </citation>
    <scope>NUCLEOTIDE SEQUENCE [LARGE SCALE GENOMIC DNA]</scope>
    <source>
        <strain evidence="4">DSM 17436 / LMG 22146 / PsJN</strain>
        <plasmid evidence="3 4">pBPHYT01</plasmid>
    </source>
</reference>
<evidence type="ECO:0000313" key="3">
    <source>
        <dbReference type="EMBL" id="ACD21629.1"/>
    </source>
</evidence>
<accession>B2TH76</accession>
<protein>
    <submittedName>
        <fullName evidence="3">Lytic transglycosylase catalytic</fullName>
    </submittedName>
</protein>
<dbReference type="CAZy" id="GH23">
    <property type="family name" value="Glycoside Hydrolase Family 23"/>
</dbReference>
<dbReference type="SUPFAM" id="SSF53955">
    <property type="entry name" value="Lysozyme-like"/>
    <property type="match status" value="1"/>
</dbReference>
<dbReference type="Pfam" id="PF01464">
    <property type="entry name" value="SLT"/>
    <property type="match status" value="1"/>
</dbReference>
<dbReference type="EMBL" id="CP001054">
    <property type="protein sequence ID" value="ACD21629.1"/>
    <property type="molecule type" value="Genomic_DNA"/>
</dbReference>
<evidence type="ECO:0000259" key="2">
    <source>
        <dbReference type="Pfam" id="PF01464"/>
    </source>
</evidence>
<dbReference type="InterPro" id="IPR023346">
    <property type="entry name" value="Lysozyme-like_dom_sf"/>
</dbReference>
<gene>
    <name evidence="3" type="ordered locus">Bphyt_7344</name>
</gene>
<organism evidence="3 4">
    <name type="scientific">Paraburkholderia phytofirmans (strain DSM 17436 / LMG 22146 / PsJN)</name>
    <name type="common">Burkholderia phytofirmans</name>
    <dbReference type="NCBI Taxonomy" id="398527"/>
    <lineage>
        <taxon>Bacteria</taxon>
        <taxon>Pseudomonadati</taxon>
        <taxon>Pseudomonadota</taxon>
        <taxon>Betaproteobacteria</taxon>
        <taxon>Burkholderiales</taxon>
        <taxon>Burkholderiaceae</taxon>
        <taxon>Paraburkholderia</taxon>
    </lineage>
</organism>